<sequence length="62" mass="7342">MVSHSLIHERDKVTRVLEQVAPFCVKARAGLSCDNFRQRRTLFFERCNLVADLNQYVRIRSF</sequence>
<proteinExistence type="predicted"/>
<protein>
    <submittedName>
        <fullName evidence="1">Uncharacterized protein</fullName>
    </submittedName>
</protein>
<dbReference type="AlphaFoldDB" id="A0A3R9WJ34"/>
<comment type="caution">
    <text evidence="1">The sequence shown here is derived from an EMBL/GenBank/DDBJ whole genome shotgun (WGS) entry which is preliminary data.</text>
</comment>
<organism evidence="1 2">
    <name type="scientific">Edaphobacter aggregans</name>
    <dbReference type="NCBI Taxonomy" id="570835"/>
    <lineage>
        <taxon>Bacteria</taxon>
        <taxon>Pseudomonadati</taxon>
        <taxon>Acidobacteriota</taxon>
        <taxon>Terriglobia</taxon>
        <taxon>Terriglobales</taxon>
        <taxon>Acidobacteriaceae</taxon>
        <taxon>Edaphobacter</taxon>
    </lineage>
</organism>
<evidence type="ECO:0000313" key="2">
    <source>
        <dbReference type="Proteomes" id="UP000269669"/>
    </source>
</evidence>
<dbReference type="Proteomes" id="UP000269669">
    <property type="component" value="Unassembled WGS sequence"/>
</dbReference>
<keyword evidence="2" id="KW-1185">Reference proteome</keyword>
<accession>A0A3R9WJ34</accession>
<dbReference type="EMBL" id="RSDW01000001">
    <property type="protein sequence ID" value="RSL18423.1"/>
    <property type="molecule type" value="Genomic_DNA"/>
</dbReference>
<gene>
    <name evidence="1" type="ORF">EDE15_3994</name>
</gene>
<evidence type="ECO:0000313" key="1">
    <source>
        <dbReference type="EMBL" id="RSL18423.1"/>
    </source>
</evidence>
<name>A0A3R9WJ34_9BACT</name>
<reference evidence="1 2" key="1">
    <citation type="submission" date="2018-12" db="EMBL/GenBank/DDBJ databases">
        <title>Sequencing of bacterial isolates from soil warming experiment in Harvard Forest, Massachusetts, USA.</title>
        <authorList>
            <person name="Deangelis K."/>
        </authorList>
    </citation>
    <scope>NUCLEOTIDE SEQUENCE [LARGE SCALE GENOMIC DNA]</scope>
    <source>
        <strain evidence="1 2">EB153</strain>
    </source>
</reference>